<feature type="compositionally biased region" description="Low complexity" evidence="3">
    <location>
        <begin position="8"/>
        <end position="20"/>
    </location>
</feature>
<gene>
    <name evidence="5" type="ORF">Tci_422396</name>
</gene>
<accession>A0A699HLS5</accession>
<name>A0A699HLS5_TANCI</name>
<protein>
    <recommendedName>
        <fullName evidence="4">CCHC-type domain-containing protein</fullName>
    </recommendedName>
</protein>
<evidence type="ECO:0000256" key="2">
    <source>
        <dbReference type="SAM" id="Coils"/>
    </source>
</evidence>
<dbReference type="EMBL" id="BKCJ010184133">
    <property type="protein sequence ID" value="GEY50422.1"/>
    <property type="molecule type" value="Genomic_DNA"/>
</dbReference>
<evidence type="ECO:0000259" key="4">
    <source>
        <dbReference type="PROSITE" id="PS50158"/>
    </source>
</evidence>
<dbReference type="InterPro" id="IPR036875">
    <property type="entry name" value="Znf_CCHC_sf"/>
</dbReference>
<keyword evidence="2" id="KW-0175">Coiled coil</keyword>
<evidence type="ECO:0000313" key="5">
    <source>
        <dbReference type="EMBL" id="GEY50422.1"/>
    </source>
</evidence>
<feature type="compositionally biased region" description="Basic and acidic residues" evidence="3">
    <location>
        <begin position="137"/>
        <end position="148"/>
    </location>
</feature>
<feature type="region of interest" description="Disordered" evidence="3">
    <location>
        <begin position="312"/>
        <end position="333"/>
    </location>
</feature>
<dbReference type="Pfam" id="PF00098">
    <property type="entry name" value="zf-CCHC"/>
    <property type="match status" value="2"/>
</dbReference>
<evidence type="ECO:0000256" key="3">
    <source>
        <dbReference type="SAM" id="MobiDB-lite"/>
    </source>
</evidence>
<feature type="compositionally biased region" description="Polar residues" evidence="3">
    <location>
        <begin position="312"/>
        <end position="322"/>
    </location>
</feature>
<dbReference type="GO" id="GO:0008270">
    <property type="term" value="F:zinc ion binding"/>
    <property type="evidence" value="ECO:0007669"/>
    <property type="project" value="UniProtKB-KW"/>
</dbReference>
<comment type="caution">
    <text evidence="5">The sequence shown here is derived from an EMBL/GenBank/DDBJ whole genome shotgun (WGS) entry which is preliminary data.</text>
</comment>
<dbReference type="PROSITE" id="PS50158">
    <property type="entry name" value="ZF_CCHC"/>
    <property type="match status" value="2"/>
</dbReference>
<keyword evidence="1" id="KW-0863">Zinc-finger</keyword>
<organism evidence="5">
    <name type="scientific">Tanacetum cinerariifolium</name>
    <name type="common">Dalmatian daisy</name>
    <name type="synonym">Chrysanthemum cinerariifolium</name>
    <dbReference type="NCBI Taxonomy" id="118510"/>
    <lineage>
        <taxon>Eukaryota</taxon>
        <taxon>Viridiplantae</taxon>
        <taxon>Streptophyta</taxon>
        <taxon>Embryophyta</taxon>
        <taxon>Tracheophyta</taxon>
        <taxon>Spermatophyta</taxon>
        <taxon>Magnoliopsida</taxon>
        <taxon>eudicotyledons</taxon>
        <taxon>Gunneridae</taxon>
        <taxon>Pentapetalae</taxon>
        <taxon>asterids</taxon>
        <taxon>campanulids</taxon>
        <taxon>Asterales</taxon>
        <taxon>Asteraceae</taxon>
        <taxon>Asteroideae</taxon>
        <taxon>Anthemideae</taxon>
        <taxon>Anthemidinae</taxon>
        <taxon>Tanacetum</taxon>
    </lineage>
</organism>
<feature type="domain" description="CCHC-type" evidence="4">
    <location>
        <begin position="197"/>
        <end position="213"/>
    </location>
</feature>
<sequence length="491" mass="55683">MEPKRTTRSTPATTTTTTTTSVTNAQLKALINQGIANALAARDADRSRNGEDSHDSRMGARRQAPPTRYNQHFQELALLCVRMFPEESNKVERYVSGLLDMIHGSVVASRLKTMQEAIEMASELMDKRNNTFAERQAEKNQKFDDTSKNYKNQQQPTKGKNVARAYTARSGEKKPYGGSKPLCPKCNYHHNGPCAPKCYKCNRVGHLVRDCKSPANAINNQNGTGTRQKPTCYECGNQGHYMSDCPELKNQNHRNQAEVEVGATTTMTIKLSILNPGEYDLWLMRIEQYFLMTDYSFWEVIKNGNKVLTKAVGSSEQTYEPTTSKEKQDRRNDIKARGTLLKALPNKDQLKFHSYQDAKLLMEAIKERLQKLISQLELQGEVIQQEDMNLKLLRSLPSEWKNHALIWRNKEMAMLTIRARRAPQNQDNRGRENRRTTVPMETPTKNALIAQDGIGGYDWSYQAEEETPINYAFMAPTSSGSSSSSDSKCYL</sequence>
<dbReference type="GO" id="GO:0003676">
    <property type="term" value="F:nucleic acid binding"/>
    <property type="evidence" value="ECO:0007669"/>
    <property type="project" value="InterPro"/>
</dbReference>
<proteinExistence type="predicted"/>
<feature type="region of interest" description="Disordered" evidence="3">
    <location>
        <begin position="137"/>
        <end position="163"/>
    </location>
</feature>
<dbReference type="InterPro" id="IPR001878">
    <property type="entry name" value="Znf_CCHC"/>
</dbReference>
<evidence type="ECO:0000256" key="1">
    <source>
        <dbReference type="PROSITE-ProRule" id="PRU00047"/>
    </source>
</evidence>
<reference evidence="5" key="1">
    <citation type="journal article" date="2019" name="Sci. Rep.">
        <title>Draft genome of Tanacetum cinerariifolium, the natural source of mosquito coil.</title>
        <authorList>
            <person name="Yamashiro T."/>
            <person name="Shiraishi A."/>
            <person name="Satake H."/>
            <person name="Nakayama K."/>
        </authorList>
    </citation>
    <scope>NUCLEOTIDE SEQUENCE</scope>
</reference>
<feature type="compositionally biased region" description="Basic and acidic residues" evidence="3">
    <location>
        <begin position="323"/>
        <end position="333"/>
    </location>
</feature>
<keyword evidence="1" id="KW-0862">Zinc</keyword>
<dbReference type="AlphaFoldDB" id="A0A699HLS5"/>
<keyword evidence="1" id="KW-0479">Metal-binding</keyword>
<feature type="region of interest" description="Disordered" evidence="3">
    <location>
        <begin position="1"/>
        <end position="20"/>
    </location>
</feature>
<dbReference type="SMART" id="SM00343">
    <property type="entry name" value="ZnF_C2HC"/>
    <property type="match status" value="2"/>
</dbReference>
<feature type="compositionally biased region" description="Polar residues" evidence="3">
    <location>
        <begin position="149"/>
        <end position="158"/>
    </location>
</feature>
<dbReference type="Pfam" id="PF14223">
    <property type="entry name" value="Retrotran_gag_2"/>
    <property type="match status" value="1"/>
</dbReference>
<feature type="region of interest" description="Disordered" evidence="3">
    <location>
        <begin position="40"/>
        <end position="69"/>
    </location>
</feature>
<feature type="coiled-coil region" evidence="2">
    <location>
        <begin position="355"/>
        <end position="386"/>
    </location>
</feature>
<feature type="domain" description="CCHC-type" evidence="4">
    <location>
        <begin position="232"/>
        <end position="247"/>
    </location>
</feature>
<dbReference type="Gene3D" id="4.10.60.10">
    <property type="entry name" value="Zinc finger, CCHC-type"/>
    <property type="match status" value="1"/>
</dbReference>
<dbReference type="SUPFAM" id="SSF57756">
    <property type="entry name" value="Retrovirus zinc finger-like domains"/>
    <property type="match status" value="1"/>
</dbReference>
<feature type="compositionally biased region" description="Basic and acidic residues" evidence="3">
    <location>
        <begin position="42"/>
        <end position="58"/>
    </location>
</feature>